<evidence type="ECO:0000313" key="8">
    <source>
        <dbReference type="EMBL" id="GBO13182.1"/>
    </source>
</evidence>
<comment type="caution">
    <text evidence="8">The sequence shown here is derived from an EMBL/GenBank/DDBJ whole genome shotgun (WGS) entry which is preliminary data.</text>
</comment>
<keyword evidence="2" id="KW-0813">Transport</keyword>
<evidence type="ECO:0000256" key="1">
    <source>
        <dbReference type="ARBA" id="ARBA00004141"/>
    </source>
</evidence>
<proteinExistence type="predicted"/>
<evidence type="ECO:0000256" key="5">
    <source>
        <dbReference type="ARBA" id="ARBA00023136"/>
    </source>
</evidence>
<evidence type="ECO:0008006" key="10">
    <source>
        <dbReference type="Google" id="ProtNLM"/>
    </source>
</evidence>
<reference evidence="8 9" key="1">
    <citation type="journal article" date="2019" name="Sci. Rep.">
        <title>Orb-weaving spider Araneus ventricosus genome elucidates the spidroin gene catalogue.</title>
        <authorList>
            <person name="Kono N."/>
            <person name="Nakamura H."/>
            <person name="Ohtoshi R."/>
            <person name="Moran D.A.P."/>
            <person name="Shinohara A."/>
            <person name="Yoshida Y."/>
            <person name="Fujiwara M."/>
            <person name="Mori M."/>
            <person name="Tomita M."/>
            <person name="Arakawa K."/>
        </authorList>
    </citation>
    <scope>NUCLEOTIDE SEQUENCE [LARGE SCALE GENOMIC DNA]</scope>
</reference>
<dbReference type="Gene3D" id="1.20.1250.20">
    <property type="entry name" value="MFS general substrate transporter like domains"/>
    <property type="match status" value="1"/>
</dbReference>
<dbReference type="GO" id="GO:0005335">
    <property type="term" value="F:serotonin:sodium:chloride symporter activity"/>
    <property type="evidence" value="ECO:0007669"/>
    <property type="project" value="TreeGrafter"/>
</dbReference>
<evidence type="ECO:0000256" key="2">
    <source>
        <dbReference type="ARBA" id="ARBA00022448"/>
    </source>
</evidence>
<dbReference type="OrthoDB" id="5086884at2759"/>
<keyword evidence="4 6" id="KW-1133">Transmembrane helix</keyword>
<dbReference type="GO" id="GO:0043195">
    <property type="term" value="C:terminal bouton"/>
    <property type="evidence" value="ECO:0007669"/>
    <property type="project" value="TreeGrafter"/>
</dbReference>
<dbReference type="AlphaFoldDB" id="A0A4Y2ULS6"/>
<dbReference type="GO" id="GO:0015842">
    <property type="term" value="P:aminergic neurotransmitter loading into synaptic vesicle"/>
    <property type="evidence" value="ECO:0007669"/>
    <property type="project" value="TreeGrafter"/>
</dbReference>
<keyword evidence="9" id="KW-1185">Reference proteome</keyword>
<keyword evidence="3 6" id="KW-0812">Transmembrane</keyword>
<evidence type="ECO:0000256" key="4">
    <source>
        <dbReference type="ARBA" id="ARBA00022989"/>
    </source>
</evidence>
<accession>A0A4Y2ULS6</accession>
<feature type="transmembrane region" description="Helical" evidence="6">
    <location>
        <begin position="52"/>
        <end position="69"/>
    </location>
</feature>
<comment type="subcellular location">
    <subcellularLocation>
        <location evidence="1">Membrane</location>
        <topology evidence="1">Multi-pass membrane protein</topology>
    </subcellularLocation>
</comment>
<keyword evidence="5 6" id="KW-0472">Membrane</keyword>
<dbReference type="Pfam" id="PF07690">
    <property type="entry name" value="MFS_1"/>
    <property type="match status" value="1"/>
</dbReference>
<dbReference type="EMBL" id="BGPR01037542">
    <property type="protein sequence ID" value="GBO13179.1"/>
    <property type="molecule type" value="Genomic_DNA"/>
</dbReference>
<dbReference type="EMBL" id="BGPR01037544">
    <property type="protein sequence ID" value="GBO13182.1"/>
    <property type="molecule type" value="Genomic_DNA"/>
</dbReference>
<dbReference type="InterPro" id="IPR050930">
    <property type="entry name" value="MFS_Vesicular_Transporter"/>
</dbReference>
<protein>
    <recommendedName>
        <fullName evidence="10">Synaptic vesicular amine transporter</fullName>
    </recommendedName>
</protein>
<evidence type="ECO:0000313" key="7">
    <source>
        <dbReference type="EMBL" id="GBO13179.1"/>
    </source>
</evidence>
<gene>
    <name evidence="8" type="ORF">AVEN_16710_1</name>
    <name evidence="7" type="ORF">AVEN_258482_1</name>
</gene>
<dbReference type="PANTHER" id="PTHR23506:SF23">
    <property type="entry name" value="GH10249P"/>
    <property type="match status" value="1"/>
</dbReference>
<organism evidence="8 9">
    <name type="scientific">Araneus ventricosus</name>
    <name type="common">Orbweaver spider</name>
    <name type="synonym">Epeira ventricosa</name>
    <dbReference type="NCBI Taxonomy" id="182803"/>
    <lineage>
        <taxon>Eukaryota</taxon>
        <taxon>Metazoa</taxon>
        <taxon>Ecdysozoa</taxon>
        <taxon>Arthropoda</taxon>
        <taxon>Chelicerata</taxon>
        <taxon>Arachnida</taxon>
        <taxon>Araneae</taxon>
        <taxon>Araneomorphae</taxon>
        <taxon>Entelegynae</taxon>
        <taxon>Araneoidea</taxon>
        <taxon>Araneidae</taxon>
        <taxon>Araneus</taxon>
    </lineage>
</organism>
<feature type="transmembrane region" description="Helical" evidence="6">
    <location>
        <begin position="81"/>
        <end position="101"/>
    </location>
</feature>
<dbReference type="Proteomes" id="UP000499080">
    <property type="component" value="Unassembled WGS sequence"/>
</dbReference>
<dbReference type="InterPro" id="IPR036259">
    <property type="entry name" value="MFS_trans_sf"/>
</dbReference>
<name>A0A4Y2ULS6_ARAVE</name>
<dbReference type="PANTHER" id="PTHR23506">
    <property type="entry name" value="GH10249P"/>
    <property type="match status" value="1"/>
</dbReference>
<dbReference type="GO" id="GO:0030672">
    <property type="term" value="C:synaptic vesicle membrane"/>
    <property type="evidence" value="ECO:0007669"/>
    <property type="project" value="TreeGrafter"/>
</dbReference>
<evidence type="ECO:0000313" key="9">
    <source>
        <dbReference type="Proteomes" id="UP000499080"/>
    </source>
</evidence>
<evidence type="ECO:0000256" key="3">
    <source>
        <dbReference type="ARBA" id="ARBA00022692"/>
    </source>
</evidence>
<evidence type="ECO:0000256" key="6">
    <source>
        <dbReference type="SAM" id="Phobius"/>
    </source>
</evidence>
<sequence length="169" mass="18670">MLQLPNSASHKKFLGKYVIPIAEHQPSSLHLTLYGYFHPMVKSEFKETRFEIVYAVTAKVGMGMLAAFYPDDRERGNAMALALGGLALGVMIGPPFGGVMYEFVGRAAPFLVLAFLSLFDGCRSGLVAEIGLIERRIVVRYPISRKSAMYIGLGWSSNPLRIYLLPLVL</sequence>
<dbReference type="SUPFAM" id="SSF103473">
    <property type="entry name" value="MFS general substrate transporter"/>
    <property type="match status" value="1"/>
</dbReference>
<dbReference type="InterPro" id="IPR011701">
    <property type="entry name" value="MFS"/>
</dbReference>